<keyword evidence="7 12" id="KW-1133">Transmembrane helix</keyword>
<dbReference type="PANTHER" id="PTHR11987:SF36">
    <property type="entry name" value="SIA-ALPHA-2,3-GAL-BETA-1,4-GLCNAC-R:ALPHA 2,8-SIALYLTRANSFERASE"/>
    <property type="match status" value="1"/>
</dbReference>
<comment type="similarity">
    <text evidence="2">Belongs to the glycosyltransferase 29 family.</text>
</comment>
<evidence type="ECO:0000313" key="13">
    <source>
        <dbReference type="EMBL" id="GHP08889.1"/>
    </source>
</evidence>
<keyword evidence="10" id="KW-0325">Glycoprotein</keyword>
<accession>A0A830HVH2</accession>
<dbReference type="AlphaFoldDB" id="A0A830HVH2"/>
<dbReference type="Gene3D" id="3.90.1480.20">
    <property type="entry name" value="Glycosyl transferase family 29"/>
    <property type="match status" value="1"/>
</dbReference>
<comment type="subcellular location">
    <subcellularLocation>
        <location evidence="1">Golgi apparatus membrane</location>
        <topology evidence="1">Single-pass type II membrane protein</topology>
    </subcellularLocation>
</comment>
<feature type="compositionally biased region" description="Gly residues" evidence="11">
    <location>
        <begin position="61"/>
        <end position="77"/>
    </location>
</feature>
<keyword evidence="8" id="KW-0333">Golgi apparatus</keyword>
<gene>
    <name evidence="13" type="ORF">PPROV_000762600</name>
</gene>
<dbReference type="PANTHER" id="PTHR11987">
    <property type="entry name" value="ALPHA-2,8-SIALYLTRANSFERASE"/>
    <property type="match status" value="1"/>
</dbReference>
<dbReference type="OrthoDB" id="10264956at2759"/>
<feature type="compositionally biased region" description="Basic and acidic residues" evidence="11">
    <location>
        <begin position="153"/>
        <end position="171"/>
    </location>
</feature>
<evidence type="ECO:0000256" key="6">
    <source>
        <dbReference type="ARBA" id="ARBA00022968"/>
    </source>
</evidence>
<organism evidence="13 14">
    <name type="scientific">Pycnococcus provasolii</name>
    <dbReference type="NCBI Taxonomy" id="41880"/>
    <lineage>
        <taxon>Eukaryota</taxon>
        <taxon>Viridiplantae</taxon>
        <taxon>Chlorophyta</taxon>
        <taxon>Pseudoscourfieldiophyceae</taxon>
        <taxon>Pseudoscourfieldiales</taxon>
        <taxon>Pycnococcaceae</taxon>
        <taxon>Pycnococcus</taxon>
    </lineage>
</organism>
<evidence type="ECO:0000256" key="10">
    <source>
        <dbReference type="ARBA" id="ARBA00023180"/>
    </source>
</evidence>
<evidence type="ECO:0000256" key="5">
    <source>
        <dbReference type="ARBA" id="ARBA00022692"/>
    </source>
</evidence>
<evidence type="ECO:0000256" key="7">
    <source>
        <dbReference type="ARBA" id="ARBA00022989"/>
    </source>
</evidence>
<feature type="region of interest" description="Disordered" evidence="11">
    <location>
        <begin position="152"/>
        <end position="193"/>
    </location>
</feature>
<evidence type="ECO:0000256" key="4">
    <source>
        <dbReference type="ARBA" id="ARBA00022679"/>
    </source>
</evidence>
<dbReference type="EMBL" id="BNJQ01000022">
    <property type="protein sequence ID" value="GHP08889.1"/>
    <property type="molecule type" value="Genomic_DNA"/>
</dbReference>
<feature type="compositionally biased region" description="Basic and acidic residues" evidence="11">
    <location>
        <begin position="179"/>
        <end position="193"/>
    </location>
</feature>
<dbReference type="Pfam" id="PF00777">
    <property type="entry name" value="Glyco_transf_29"/>
    <property type="match status" value="1"/>
</dbReference>
<dbReference type="InterPro" id="IPR050943">
    <property type="entry name" value="Glycosyltr_29_Sialyltrsf"/>
</dbReference>
<dbReference type="CDD" id="cd19952">
    <property type="entry name" value="GT29"/>
    <property type="match status" value="1"/>
</dbReference>
<evidence type="ECO:0000256" key="8">
    <source>
        <dbReference type="ARBA" id="ARBA00023034"/>
    </source>
</evidence>
<evidence type="ECO:0000256" key="11">
    <source>
        <dbReference type="SAM" id="MobiDB-lite"/>
    </source>
</evidence>
<keyword evidence="5 12" id="KW-0812">Transmembrane</keyword>
<dbReference type="GO" id="GO:0008373">
    <property type="term" value="F:sialyltransferase activity"/>
    <property type="evidence" value="ECO:0007669"/>
    <property type="project" value="InterPro"/>
</dbReference>
<name>A0A830HVH2_9CHLO</name>
<proteinExistence type="inferred from homology"/>
<evidence type="ECO:0000256" key="3">
    <source>
        <dbReference type="ARBA" id="ARBA00022676"/>
    </source>
</evidence>
<evidence type="ECO:0000256" key="1">
    <source>
        <dbReference type="ARBA" id="ARBA00004323"/>
    </source>
</evidence>
<dbReference type="InterPro" id="IPR001675">
    <property type="entry name" value="Glyco_trans_29"/>
</dbReference>
<evidence type="ECO:0000256" key="12">
    <source>
        <dbReference type="SAM" id="Phobius"/>
    </source>
</evidence>
<keyword evidence="6" id="KW-0735">Signal-anchor</keyword>
<feature type="transmembrane region" description="Helical" evidence="12">
    <location>
        <begin position="12"/>
        <end position="31"/>
    </location>
</feature>
<evidence type="ECO:0000313" key="14">
    <source>
        <dbReference type="Proteomes" id="UP000660262"/>
    </source>
</evidence>
<sequence length="494" mass="55439">MSSGPSRSHNRVLLDYLVFIILLSIITARMYHGGRLAFMGSASVGARSGASSAGLAARLPGGGGRGGGGKFSGGGGAKPSSSSQAAIPLDAKEMQQAVHELELAHGVGIGRGDPAQAAQRLSALHGKNTTTYTTASAAAAAAAAAATEQEVVTAEKDAERMPEEELDEKALALRKKKERDREERQRERLSEELQRRQGRSEDVYWGDMKVNTNELGASWDLLKHLKVSGSETPLFTHKRQFVYYNETMERTMLRHYLEYLEGNETIIYHFPRDLFDLLPLEEPKFLFKKCAIVGNSGVVLLRENGEEIDKHDAIIRINVAPVEGFEAFVGRRTTFDIVNAHNVKELLTGVRRWRSDSSESKLVMFETASHHSRYKLCTGVLRRLAYANPLLLNPAFSNIAHKTWVQLKFLLESERNSNYNRKPMSGFFAAFFAMQICEKTNLYGFDAYTSRRRNYRYHYFDNVQGFTDVHSFDLALEVFRLIERHNPDMLKIHA</sequence>
<keyword evidence="3 13" id="KW-0328">Glycosyltransferase</keyword>
<dbReference type="InterPro" id="IPR038578">
    <property type="entry name" value="GT29-like_sf"/>
</dbReference>
<protein>
    <submittedName>
        <fullName evidence="13">CMP-N-acetylneuraminate-beta-galactosamide-alpha-2,3-sialyltransferase 2</fullName>
    </submittedName>
</protein>
<evidence type="ECO:0000256" key="2">
    <source>
        <dbReference type="ARBA" id="ARBA00006003"/>
    </source>
</evidence>
<feature type="region of interest" description="Disordered" evidence="11">
    <location>
        <begin position="61"/>
        <end position="85"/>
    </location>
</feature>
<keyword evidence="9 12" id="KW-0472">Membrane</keyword>
<evidence type="ECO:0000256" key="9">
    <source>
        <dbReference type="ARBA" id="ARBA00023136"/>
    </source>
</evidence>
<comment type="caution">
    <text evidence="13">The sequence shown here is derived from an EMBL/GenBank/DDBJ whole genome shotgun (WGS) entry which is preliminary data.</text>
</comment>
<keyword evidence="4 13" id="KW-0808">Transferase</keyword>
<dbReference type="GO" id="GO:0000139">
    <property type="term" value="C:Golgi membrane"/>
    <property type="evidence" value="ECO:0007669"/>
    <property type="project" value="UniProtKB-SubCell"/>
</dbReference>
<dbReference type="Proteomes" id="UP000660262">
    <property type="component" value="Unassembled WGS sequence"/>
</dbReference>
<reference evidence="13" key="1">
    <citation type="submission" date="2020-10" db="EMBL/GenBank/DDBJ databases">
        <title>Unveiling of a novel bifunctional photoreceptor, Dualchrome1, isolated from a cosmopolitan green alga.</title>
        <authorList>
            <person name="Suzuki S."/>
            <person name="Kawachi M."/>
        </authorList>
    </citation>
    <scope>NUCLEOTIDE SEQUENCE</scope>
    <source>
        <strain evidence="13">NIES 2893</strain>
    </source>
</reference>
<keyword evidence="14" id="KW-1185">Reference proteome</keyword>